<dbReference type="AlphaFoldDB" id="A0A0H4XA56"/>
<protein>
    <submittedName>
        <fullName evidence="1">Putative lipoprotein</fullName>
    </submittedName>
</protein>
<dbReference type="Proteomes" id="UP000009026">
    <property type="component" value="Chromosome"/>
</dbReference>
<sequence>MWVLVVLSCNTVEVPGDAEACAGLQCTAGTCFSNAGQPMCRCGPWEAAAELTCSVATFRQPDDHGGSPDSATVLTLPMSPREARISEGTRVEMWDRDLFAVTVPERGLYAFSCTRLTLAECRVRLLDAEGRSRHVLAASEGARESWFATLTEGTWYFEVSGGASAGRYNYQLVSLGTDDHGDTFEEATVLEEGSRGPFSVRLSHIFDQDMFVFRSQVGHGYRFICEAPPGPGLWMELGFDDFAFVDQASGATGAPLALSLGATSVHTWRVSIVADSGPFPVEARCRFEDLGRDEHGDTLETATPVTAGVPVGLTLQSRDDVDVFSFAGEAGHVYSVRTDGAGPWSAQVVDGTGANVASSTTDRLRARVGTAGTHYLRIQGGPDWEHTFSLTLVDAGVDDHGDSPQTATVITPGTTVTGRFETPADTDAIAFLAEPGGIYLATYAPSERLSFNPRGVAGSLTLGEGRHLFGGWEAGPVTMMFQPRNDAEGFSLHLEQVAVDDHADHSAEAQQVRLPVDISGVVQTAIDTDVFSVRLEEGRRYRLGLDTGPLAVTLVAPGGGLSRPVSGVLVPVFTGPHLMMLTGASGLAQVPWRVTLQAE</sequence>
<dbReference type="STRING" id="1297742.A176_007417"/>
<dbReference type="PATRIC" id="fig|1297742.4.peg.7547"/>
<accession>A0A0H4XA56</accession>
<organism evidence="1 2">
    <name type="scientific">Pseudomyxococcus hansupus</name>
    <dbReference type="NCBI Taxonomy" id="1297742"/>
    <lineage>
        <taxon>Bacteria</taxon>
        <taxon>Pseudomonadati</taxon>
        <taxon>Myxococcota</taxon>
        <taxon>Myxococcia</taxon>
        <taxon>Myxococcales</taxon>
        <taxon>Cystobacterineae</taxon>
        <taxon>Myxococcaceae</taxon>
        <taxon>Pseudomyxococcus</taxon>
    </lineage>
</organism>
<evidence type="ECO:0000313" key="2">
    <source>
        <dbReference type="Proteomes" id="UP000009026"/>
    </source>
</evidence>
<evidence type="ECO:0000313" key="1">
    <source>
        <dbReference type="EMBL" id="AKQ70505.1"/>
    </source>
</evidence>
<proteinExistence type="predicted"/>
<gene>
    <name evidence="1" type="ORF">A176_007417</name>
</gene>
<dbReference type="eggNOG" id="ENOG5032BPS">
    <property type="taxonomic scope" value="Bacteria"/>
</dbReference>
<dbReference type="KEGG" id="mym:A176_007417"/>
<keyword evidence="1" id="KW-0449">Lipoprotein</keyword>
<keyword evidence="2" id="KW-1185">Reference proteome</keyword>
<dbReference type="EMBL" id="CP012109">
    <property type="protein sequence ID" value="AKQ70505.1"/>
    <property type="molecule type" value="Genomic_DNA"/>
</dbReference>
<dbReference type="Gene3D" id="2.60.120.380">
    <property type="match status" value="2"/>
</dbReference>
<reference evidence="1 2" key="1">
    <citation type="journal article" date="2016" name="PLoS ONE">
        <title>Complete Genome Sequence and Comparative Genomics of a Novel Myxobacterium Myxococcus hansupus.</title>
        <authorList>
            <person name="Sharma G."/>
            <person name="Narwani T."/>
            <person name="Subramanian S."/>
        </authorList>
    </citation>
    <scope>NUCLEOTIDE SEQUENCE [LARGE SCALE GENOMIC DNA]</scope>
    <source>
        <strain evidence="2">mixupus</strain>
    </source>
</reference>
<name>A0A0H4XA56_9BACT</name>